<dbReference type="OrthoDB" id="10463335at2759"/>
<dbReference type="Proteomes" id="UP000696280">
    <property type="component" value="Unassembled WGS sequence"/>
</dbReference>
<sequence length="179" mass="19926">MKPNHIIFAVFGLTVTGLAMPYAPVRTALPSPQNFYDSLIRPGENDTTLDRREPPKVDGEGNTVHKMCCVEMEGDHRAWKFAQQINLVEAMNRLWQSNVDITFRAKGCGVAVCNRRATVEVCNDLPREQILSPKDIAKYAQEIRGCGDGRSQALVCGQYAVKGRNGEDFSVVIRDNQCP</sequence>
<feature type="signal peptide" evidence="2">
    <location>
        <begin position="1"/>
        <end position="19"/>
    </location>
</feature>
<evidence type="ECO:0000313" key="3">
    <source>
        <dbReference type="EMBL" id="CAG8950058.1"/>
    </source>
</evidence>
<feature type="chain" id="PRO_5040268899" evidence="2">
    <location>
        <begin position="20"/>
        <end position="179"/>
    </location>
</feature>
<proteinExistence type="predicted"/>
<protein>
    <submittedName>
        <fullName evidence="3">Uncharacterized protein</fullName>
    </submittedName>
</protein>
<evidence type="ECO:0000313" key="4">
    <source>
        <dbReference type="Proteomes" id="UP000696280"/>
    </source>
</evidence>
<dbReference type="AlphaFoldDB" id="A0A9N9KN79"/>
<dbReference type="EMBL" id="CAJVRL010000035">
    <property type="protein sequence ID" value="CAG8950058.1"/>
    <property type="molecule type" value="Genomic_DNA"/>
</dbReference>
<keyword evidence="2" id="KW-0732">Signal</keyword>
<gene>
    <name evidence="3" type="ORF">HYFRA_00008290</name>
</gene>
<keyword evidence="4" id="KW-1185">Reference proteome</keyword>
<reference evidence="3" key="1">
    <citation type="submission" date="2021-07" db="EMBL/GenBank/DDBJ databases">
        <authorList>
            <person name="Durling M."/>
        </authorList>
    </citation>
    <scope>NUCLEOTIDE SEQUENCE</scope>
</reference>
<organism evidence="3 4">
    <name type="scientific">Hymenoscyphus fraxineus</name>
    <dbReference type="NCBI Taxonomy" id="746836"/>
    <lineage>
        <taxon>Eukaryota</taxon>
        <taxon>Fungi</taxon>
        <taxon>Dikarya</taxon>
        <taxon>Ascomycota</taxon>
        <taxon>Pezizomycotina</taxon>
        <taxon>Leotiomycetes</taxon>
        <taxon>Helotiales</taxon>
        <taxon>Helotiaceae</taxon>
        <taxon>Hymenoscyphus</taxon>
    </lineage>
</organism>
<feature type="compositionally biased region" description="Basic and acidic residues" evidence="1">
    <location>
        <begin position="48"/>
        <end position="59"/>
    </location>
</feature>
<evidence type="ECO:0000256" key="1">
    <source>
        <dbReference type="SAM" id="MobiDB-lite"/>
    </source>
</evidence>
<accession>A0A9N9KN79</accession>
<evidence type="ECO:0000256" key="2">
    <source>
        <dbReference type="SAM" id="SignalP"/>
    </source>
</evidence>
<feature type="region of interest" description="Disordered" evidence="1">
    <location>
        <begin position="40"/>
        <end position="59"/>
    </location>
</feature>
<comment type="caution">
    <text evidence="3">The sequence shown here is derived from an EMBL/GenBank/DDBJ whole genome shotgun (WGS) entry which is preliminary data.</text>
</comment>
<name>A0A9N9KN79_9HELO</name>